<dbReference type="AlphaFoldDB" id="A0A5M3MPM3"/>
<evidence type="ECO:0000313" key="3">
    <source>
        <dbReference type="Proteomes" id="UP000053558"/>
    </source>
</evidence>
<dbReference type="KEGG" id="cput:CONPUDRAFT_56687"/>
<dbReference type="RefSeq" id="XP_007768287.1">
    <property type="nucleotide sequence ID" value="XM_007770097.1"/>
</dbReference>
<keyword evidence="3" id="KW-1185">Reference proteome</keyword>
<gene>
    <name evidence="2" type="ORF">CONPUDRAFT_56687</name>
</gene>
<dbReference type="Proteomes" id="UP000053558">
    <property type="component" value="Unassembled WGS sequence"/>
</dbReference>
<name>A0A5M3MPM3_CONPW</name>
<sequence>MIKLSASNTVTRILRGSRVPLRDRSRQYATTPSSSQPEVTPTDFRPPWVYSASHILKYTVIPAALAYCVFWADWGEREHVFSPVR</sequence>
<feature type="compositionally biased region" description="Polar residues" evidence="1">
    <location>
        <begin position="27"/>
        <end position="39"/>
    </location>
</feature>
<reference evidence="3" key="1">
    <citation type="journal article" date="2012" name="Science">
        <title>The Paleozoic origin of enzymatic lignin decomposition reconstructed from 31 fungal genomes.</title>
        <authorList>
            <person name="Floudas D."/>
            <person name="Binder M."/>
            <person name="Riley R."/>
            <person name="Barry K."/>
            <person name="Blanchette R.A."/>
            <person name="Henrissat B."/>
            <person name="Martinez A.T."/>
            <person name="Otillar R."/>
            <person name="Spatafora J.W."/>
            <person name="Yadav J.S."/>
            <person name="Aerts A."/>
            <person name="Benoit I."/>
            <person name="Boyd A."/>
            <person name="Carlson A."/>
            <person name="Copeland A."/>
            <person name="Coutinho P.M."/>
            <person name="de Vries R.P."/>
            <person name="Ferreira P."/>
            <person name="Findley K."/>
            <person name="Foster B."/>
            <person name="Gaskell J."/>
            <person name="Glotzer D."/>
            <person name="Gorecki P."/>
            <person name="Heitman J."/>
            <person name="Hesse C."/>
            <person name="Hori C."/>
            <person name="Igarashi K."/>
            <person name="Jurgens J.A."/>
            <person name="Kallen N."/>
            <person name="Kersten P."/>
            <person name="Kohler A."/>
            <person name="Kuees U."/>
            <person name="Kumar T.K.A."/>
            <person name="Kuo A."/>
            <person name="LaButti K."/>
            <person name="Larrondo L.F."/>
            <person name="Lindquist E."/>
            <person name="Ling A."/>
            <person name="Lombard V."/>
            <person name="Lucas S."/>
            <person name="Lundell T."/>
            <person name="Martin R."/>
            <person name="McLaughlin D.J."/>
            <person name="Morgenstern I."/>
            <person name="Morin E."/>
            <person name="Murat C."/>
            <person name="Nagy L.G."/>
            <person name="Nolan M."/>
            <person name="Ohm R.A."/>
            <person name="Patyshakuliyeva A."/>
            <person name="Rokas A."/>
            <person name="Ruiz-Duenas F.J."/>
            <person name="Sabat G."/>
            <person name="Salamov A."/>
            <person name="Samejima M."/>
            <person name="Schmutz J."/>
            <person name="Slot J.C."/>
            <person name="St John F."/>
            <person name="Stenlid J."/>
            <person name="Sun H."/>
            <person name="Sun S."/>
            <person name="Syed K."/>
            <person name="Tsang A."/>
            <person name="Wiebenga A."/>
            <person name="Young D."/>
            <person name="Pisabarro A."/>
            <person name="Eastwood D.C."/>
            <person name="Martin F."/>
            <person name="Cullen D."/>
            <person name="Grigoriev I.V."/>
            <person name="Hibbett D.S."/>
        </authorList>
    </citation>
    <scope>NUCLEOTIDE SEQUENCE [LARGE SCALE GENOMIC DNA]</scope>
    <source>
        <strain evidence="3">RWD-64-598 SS2</strain>
    </source>
</reference>
<proteinExistence type="predicted"/>
<evidence type="ECO:0000256" key="1">
    <source>
        <dbReference type="SAM" id="MobiDB-lite"/>
    </source>
</evidence>
<dbReference type="GeneID" id="19207814"/>
<protein>
    <submittedName>
        <fullName evidence="2">Uncharacterized protein</fullName>
    </submittedName>
</protein>
<dbReference type="EMBL" id="JH711578">
    <property type="protein sequence ID" value="EIW80997.1"/>
    <property type="molecule type" value="Genomic_DNA"/>
</dbReference>
<feature type="region of interest" description="Disordered" evidence="1">
    <location>
        <begin position="16"/>
        <end position="43"/>
    </location>
</feature>
<comment type="caution">
    <text evidence="2">The sequence shown here is derived from an EMBL/GenBank/DDBJ whole genome shotgun (WGS) entry which is preliminary data.</text>
</comment>
<dbReference type="OrthoDB" id="192748at2759"/>
<evidence type="ECO:0000313" key="2">
    <source>
        <dbReference type="EMBL" id="EIW80997.1"/>
    </source>
</evidence>
<organism evidence="2 3">
    <name type="scientific">Coniophora puteana (strain RWD-64-598)</name>
    <name type="common">Brown rot fungus</name>
    <dbReference type="NCBI Taxonomy" id="741705"/>
    <lineage>
        <taxon>Eukaryota</taxon>
        <taxon>Fungi</taxon>
        <taxon>Dikarya</taxon>
        <taxon>Basidiomycota</taxon>
        <taxon>Agaricomycotina</taxon>
        <taxon>Agaricomycetes</taxon>
        <taxon>Agaricomycetidae</taxon>
        <taxon>Boletales</taxon>
        <taxon>Coniophorineae</taxon>
        <taxon>Coniophoraceae</taxon>
        <taxon>Coniophora</taxon>
    </lineage>
</organism>
<accession>A0A5M3MPM3</accession>